<sequence length="186" mass="20450">MRNQTTQSLIPLKRFSSTTEKPTILIVQASFLTPNVYKSLRDCLEALGYSTVHPNLSVGREAAPEELSYIYRQARGLPGGVIRLFYFRAFIFAEGQSVVGVFGESTREDIRIRRSAAYRCIPSTYLISDNDKAALLQLQEKFAANAGATVDRCAAGHSVMLNHPAILASKIAAVADEAMRSIEPKP</sequence>
<organism evidence="1">
    <name type="scientific">Mytilinidion resinicola</name>
    <dbReference type="NCBI Taxonomy" id="574789"/>
    <lineage>
        <taxon>Eukaryota</taxon>
        <taxon>Fungi</taxon>
        <taxon>Dikarya</taxon>
        <taxon>Ascomycota</taxon>
        <taxon>Pezizomycotina</taxon>
        <taxon>Dothideomycetes</taxon>
        <taxon>Pleosporomycetidae</taxon>
        <taxon>Mytilinidiales</taxon>
        <taxon>Mytilinidiaceae</taxon>
        <taxon>Mytilinidion</taxon>
    </lineage>
</organism>
<name>A0A6A6Y9E3_9PEZI</name>
<dbReference type="PANTHER" id="PTHR37017">
    <property type="entry name" value="AB HYDROLASE-1 DOMAIN-CONTAINING PROTEIN-RELATED"/>
    <property type="match status" value="1"/>
</dbReference>
<accession>A0A6A6Y9E3</accession>
<dbReference type="EMBL" id="MU003709">
    <property type="protein sequence ID" value="KAF2805442.1"/>
    <property type="molecule type" value="Genomic_DNA"/>
</dbReference>
<evidence type="ECO:0000313" key="2">
    <source>
        <dbReference type="Proteomes" id="UP000504636"/>
    </source>
</evidence>
<dbReference type="Gene3D" id="3.40.50.1820">
    <property type="entry name" value="alpha/beta hydrolase"/>
    <property type="match status" value="1"/>
</dbReference>
<reference evidence="1 3" key="1">
    <citation type="journal article" date="2020" name="Stud. Mycol.">
        <title>101 Dothideomycetes genomes: a test case for predicting lifestyles and emergence of pathogens.</title>
        <authorList>
            <person name="Haridas S."/>
            <person name="Albert R."/>
            <person name="Binder M."/>
            <person name="Bloem J."/>
            <person name="Labutti K."/>
            <person name="Salamov A."/>
            <person name="Andreopoulos B."/>
            <person name="Baker S."/>
            <person name="Barry K."/>
            <person name="Bills G."/>
            <person name="Bluhm B."/>
            <person name="Cannon C."/>
            <person name="Castanera R."/>
            <person name="Culley D."/>
            <person name="Daum C."/>
            <person name="Ezra D."/>
            <person name="Gonzalez J."/>
            <person name="Henrissat B."/>
            <person name="Kuo A."/>
            <person name="Liang C."/>
            <person name="Lipzen A."/>
            <person name="Lutzoni F."/>
            <person name="Magnuson J."/>
            <person name="Mondo S."/>
            <person name="Nolan M."/>
            <person name="Ohm R."/>
            <person name="Pangilinan J."/>
            <person name="Park H.-J."/>
            <person name="Ramirez L."/>
            <person name="Alfaro M."/>
            <person name="Sun H."/>
            <person name="Tritt A."/>
            <person name="Yoshinaga Y."/>
            <person name="Zwiers L.-H."/>
            <person name="Turgeon B."/>
            <person name="Goodwin S."/>
            <person name="Spatafora J."/>
            <person name="Crous P."/>
            <person name="Grigoriev I."/>
        </authorList>
    </citation>
    <scope>NUCLEOTIDE SEQUENCE</scope>
    <source>
        <strain evidence="1 3">CBS 304.34</strain>
    </source>
</reference>
<dbReference type="GeneID" id="54467578"/>
<reference evidence="3" key="3">
    <citation type="submission" date="2025-04" db="UniProtKB">
        <authorList>
            <consortium name="RefSeq"/>
        </authorList>
    </citation>
    <scope>IDENTIFICATION</scope>
    <source>
        <strain evidence="3">CBS 304.34</strain>
    </source>
</reference>
<dbReference type="InterPro" id="IPR052897">
    <property type="entry name" value="Sec-Metab_Biosynth_Hydrolase"/>
</dbReference>
<protein>
    <recommendedName>
        <fullName evidence="4">Alpha/beta-hydrolase</fullName>
    </recommendedName>
</protein>
<keyword evidence="2" id="KW-1185">Reference proteome</keyword>
<evidence type="ECO:0000313" key="3">
    <source>
        <dbReference type="RefSeq" id="XP_033572406.1"/>
    </source>
</evidence>
<proteinExistence type="predicted"/>
<gene>
    <name evidence="1 3" type="ORF">BDZ99DRAFT_539778</name>
</gene>
<dbReference type="InterPro" id="IPR029058">
    <property type="entry name" value="AB_hydrolase_fold"/>
</dbReference>
<evidence type="ECO:0008006" key="4">
    <source>
        <dbReference type="Google" id="ProtNLM"/>
    </source>
</evidence>
<dbReference type="AlphaFoldDB" id="A0A6A6Y9E3"/>
<dbReference type="OrthoDB" id="408373at2759"/>
<dbReference type="RefSeq" id="XP_033572406.1">
    <property type="nucleotide sequence ID" value="XM_033726685.1"/>
</dbReference>
<reference evidence="3" key="2">
    <citation type="submission" date="2020-04" db="EMBL/GenBank/DDBJ databases">
        <authorList>
            <consortium name="NCBI Genome Project"/>
        </authorList>
    </citation>
    <scope>NUCLEOTIDE SEQUENCE</scope>
    <source>
        <strain evidence="3">CBS 304.34</strain>
    </source>
</reference>
<evidence type="ECO:0000313" key="1">
    <source>
        <dbReference type="EMBL" id="KAF2805442.1"/>
    </source>
</evidence>
<dbReference type="PANTHER" id="PTHR37017:SF11">
    <property type="entry name" value="ESTERASE_LIPASE_THIOESTERASE DOMAIN-CONTAINING PROTEIN"/>
    <property type="match status" value="1"/>
</dbReference>
<dbReference type="Proteomes" id="UP000504636">
    <property type="component" value="Unplaced"/>
</dbReference>